<dbReference type="InterPro" id="IPR036396">
    <property type="entry name" value="Cyt_P450_sf"/>
</dbReference>
<evidence type="ECO:0000313" key="2">
    <source>
        <dbReference type="Proteomes" id="UP001642360"/>
    </source>
</evidence>
<sequence length="88" mass="9688">MEKRRKNRDGASAKDDVMGRLMTLKDDEGKPLKDIEVLDNIVSLVVAGYESTSLSIMWALYYLEPAKPGAYLAFGGGARIWAGNMLAH</sequence>
<proteinExistence type="predicted"/>
<name>A0ABC8R8B2_9AQUA</name>
<reference evidence="1 2" key="1">
    <citation type="submission" date="2024-02" db="EMBL/GenBank/DDBJ databases">
        <authorList>
            <person name="Vignale AGUSTIN F."/>
            <person name="Sosa J E."/>
            <person name="Modenutti C."/>
        </authorList>
    </citation>
    <scope>NUCLEOTIDE SEQUENCE [LARGE SCALE GENOMIC DNA]</scope>
</reference>
<dbReference type="SUPFAM" id="SSF48264">
    <property type="entry name" value="Cytochrome P450"/>
    <property type="match status" value="1"/>
</dbReference>
<evidence type="ECO:0000313" key="1">
    <source>
        <dbReference type="EMBL" id="CAK9138282.1"/>
    </source>
</evidence>
<dbReference type="InterPro" id="IPR001128">
    <property type="entry name" value="Cyt_P450"/>
</dbReference>
<comment type="caution">
    <text evidence="1">The sequence shown here is derived from an EMBL/GenBank/DDBJ whole genome shotgun (WGS) entry which is preliminary data.</text>
</comment>
<protein>
    <recommendedName>
        <fullName evidence="3">Cytochrome P450</fullName>
    </recommendedName>
</protein>
<dbReference type="Gene3D" id="1.10.630.10">
    <property type="entry name" value="Cytochrome P450"/>
    <property type="match status" value="1"/>
</dbReference>
<accession>A0ABC8R8B2</accession>
<dbReference type="Proteomes" id="UP001642360">
    <property type="component" value="Unassembled WGS sequence"/>
</dbReference>
<organism evidence="1 2">
    <name type="scientific">Ilex paraguariensis</name>
    <name type="common">yerba mate</name>
    <dbReference type="NCBI Taxonomy" id="185542"/>
    <lineage>
        <taxon>Eukaryota</taxon>
        <taxon>Viridiplantae</taxon>
        <taxon>Streptophyta</taxon>
        <taxon>Embryophyta</taxon>
        <taxon>Tracheophyta</taxon>
        <taxon>Spermatophyta</taxon>
        <taxon>Magnoliopsida</taxon>
        <taxon>eudicotyledons</taxon>
        <taxon>Gunneridae</taxon>
        <taxon>Pentapetalae</taxon>
        <taxon>asterids</taxon>
        <taxon>campanulids</taxon>
        <taxon>Aquifoliales</taxon>
        <taxon>Aquifoliaceae</taxon>
        <taxon>Ilex</taxon>
    </lineage>
</organism>
<dbReference type="AlphaFoldDB" id="A0ABC8R8B2"/>
<dbReference type="Pfam" id="PF00067">
    <property type="entry name" value="p450"/>
    <property type="match status" value="1"/>
</dbReference>
<keyword evidence="2" id="KW-1185">Reference proteome</keyword>
<evidence type="ECO:0008006" key="3">
    <source>
        <dbReference type="Google" id="ProtNLM"/>
    </source>
</evidence>
<gene>
    <name evidence="1" type="ORF">ILEXP_LOCUS5383</name>
</gene>
<dbReference type="EMBL" id="CAUOFW020000874">
    <property type="protein sequence ID" value="CAK9138282.1"/>
    <property type="molecule type" value="Genomic_DNA"/>
</dbReference>